<reference evidence="1 2" key="1">
    <citation type="submission" date="2019-10" db="EMBL/GenBank/DDBJ databases">
        <authorList>
            <person name="Palmer J.M."/>
        </authorList>
    </citation>
    <scope>NUCLEOTIDE SEQUENCE [LARGE SCALE GENOMIC DNA]</scope>
    <source>
        <strain evidence="1 2">TWF694</strain>
    </source>
</reference>
<keyword evidence="2" id="KW-1185">Reference proteome</keyword>
<evidence type="ECO:0000313" key="2">
    <source>
        <dbReference type="Proteomes" id="UP001365542"/>
    </source>
</evidence>
<evidence type="ECO:0000313" key="1">
    <source>
        <dbReference type="EMBL" id="KAK6527737.1"/>
    </source>
</evidence>
<sequence>MSSLPPKVDFMHLKNVKSDEQAFDIHTFKNAFWDASASAFHKLQEYAQTSTDTSEGFCEFVTSLGSLEDVHLRGFDVLRNVMEGHCPADVHDIYVLLHVAYAVSQSELVEPLNGSSVEFWDGVQIFRNMLLPVPHFTGGGSQRDIFDRLVELMAEEFECAILWMRKNSCASMFAPVAPFVVSSDLNLSTHNSLAVWIRKACMIESSKYWHQDLIVSAGATHDDPGITDHVNPYNLDLRNKEVSMLFKNTDWGDIISMPIYQGLVRFFQGIYPDVLSQCSCGVTLKNLFRLVVFRHHIFLLCCVIELLRFIHHSSCYDEAREKVDGWTHSMSGTRLSHTIHQREQSPKASAS</sequence>
<name>A0AAV9WXD5_9PEZI</name>
<proteinExistence type="predicted"/>
<dbReference type="Proteomes" id="UP001365542">
    <property type="component" value="Unassembled WGS sequence"/>
</dbReference>
<dbReference type="AlphaFoldDB" id="A0AAV9WXD5"/>
<organism evidence="1 2">
    <name type="scientific">Orbilia ellipsospora</name>
    <dbReference type="NCBI Taxonomy" id="2528407"/>
    <lineage>
        <taxon>Eukaryota</taxon>
        <taxon>Fungi</taxon>
        <taxon>Dikarya</taxon>
        <taxon>Ascomycota</taxon>
        <taxon>Pezizomycotina</taxon>
        <taxon>Orbiliomycetes</taxon>
        <taxon>Orbiliales</taxon>
        <taxon>Orbiliaceae</taxon>
        <taxon>Orbilia</taxon>
    </lineage>
</organism>
<accession>A0AAV9WXD5</accession>
<protein>
    <submittedName>
        <fullName evidence="1">Uncharacterized protein</fullName>
    </submittedName>
</protein>
<dbReference type="EMBL" id="JAVHJO010000015">
    <property type="protein sequence ID" value="KAK6527737.1"/>
    <property type="molecule type" value="Genomic_DNA"/>
</dbReference>
<comment type="caution">
    <text evidence="1">The sequence shown here is derived from an EMBL/GenBank/DDBJ whole genome shotgun (WGS) entry which is preliminary data.</text>
</comment>
<gene>
    <name evidence="1" type="ORF">TWF694_004717</name>
</gene>